<dbReference type="eggNOG" id="KOG1680">
    <property type="taxonomic scope" value="Eukaryota"/>
</dbReference>
<dbReference type="AlphaFoldDB" id="A0A058ZD15"/>
<gene>
    <name evidence="3" type="ORF">H696_01241</name>
</gene>
<organism evidence="3">
    <name type="scientific">Fonticula alba</name>
    <name type="common">Slime mold</name>
    <dbReference type="NCBI Taxonomy" id="691883"/>
    <lineage>
        <taxon>Eukaryota</taxon>
        <taxon>Rotosphaerida</taxon>
        <taxon>Fonticulaceae</taxon>
        <taxon>Fonticula</taxon>
    </lineage>
</organism>
<dbReference type="SUPFAM" id="SSF52096">
    <property type="entry name" value="ClpP/crotonase"/>
    <property type="match status" value="1"/>
</dbReference>
<dbReference type="GO" id="GO:0003824">
    <property type="term" value="F:catalytic activity"/>
    <property type="evidence" value="ECO:0007669"/>
    <property type="project" value="InterPro"/>
</dbReference>
<dbReference type="InterPro" id="IPR001753">
    <property type="entry name" value="Enoyl-CoA_hydra/iso"/>
</dbReference>
<dbReference type="GO" id="GO:0006635">
    <property type="term" value="P:fatty acid beta-oxidation"/>
    <property type="evidence" value="ECO:0007669"/>
    <property type="project" value="TreeGrafter"/>
</dbReference>
<dbReference type="Gene3D" id="3.90.226.10">
    <property type="entry name" value="2-enoyl-CoA Hydratase, Chain A, domain 1"/>
    <property type="match status" value="1"/>
</dbReference>
<name>A0A058ZD15_FONAL</name>
<dbReference type="PANTHER" id="PTHR11941">
    <property type="entry name" value="ENOYL-COA HYDRATASE-RELATED"/>
    <property type="match status" value="1"/>
</dbReference>
<comment type="similarity">
    <text evidence="1 2">Belongs to the enoyl-CoA hydratase/isomerase family.</text>
</comment>
<accession>A0A058ZD15</accession>
<evidence type="ECO:0000313" key="4">
    <source>
        <dbReference type="Proteomes" id="UP000030693"/>
    </source>
</evidence>
<evidence type="ECO:0000256" key="1">
    <source>
        <dbReference type="ARBA" id="ARBA00005254"/>
    </source>
</evidence>
<evidence type="ECO:0000256" key="2">
    <source>
        <dbReference type="RuleBase" id="RU003707"/>
    </source>
</evidence>
<dbReference type="RefSeq" id="XP_009493401.1">
    <property type="nucleotide sequence ID" value="XM_009495126.1"/>
</dbReference>
<dbReference type="PANTHER" id="PTHR11941:SF173">
    <property type="entry name" value="3-HYDROXYBUTYRYL-COA DEHYDRATASE-LIKE PROTEIN, MITOCHONDRIAL"/>
    <property type="match status" value="1"/>
</dbReference>
<evidence type="ECO:0008006" key="5">
    <source>
        <dbReference type="Google" id="ProtNLM"/>
    </source>
</evidence>
<dbReference type="GeneID" id="20525966"/>
<evidence type="ECO:0000313" key="3">
    <source>
        <dbReference type="EMBL" id="KCV71823.1"/>
    </source>
</evidence>
<dbReference type="GO" id="GO:0005739">
    <property type="term" value="C:mitochondrion"/>
    <property type="evidence" value="ECO:0007669"/>
    <property type="project" value="TreeGrafter"/>
</dbReference>
<dbReference type="STRING" id="691883.A0A058ZD15"/>
<protein>
    <recommendedName>
        <fullName evidence="5">Enoyl-CoA hydratase</fullName>
    </recommendedName>
</protein>
<dbReference type="CDD" id="cd06558">
    <property type="entry name" value="crotonase-like"/>
    <property type="match status" value="1"/>
</dbReference>
<dbReference type="InterPro" id="IPR029045">
    <property type="entry name" value="ClpP/crotonase-like_dom_sf"/>
</dbReference>
<proteinExistence type="inferred from homology"/>
<dbReference type="PROSITE" id="PS00166">
    <property type="entry name" value="ENOYL_COA_HYDRATASE"/>
    <property type="match status" value="1"/>
</dbReference>
<dbReference type="InterPro" id="IPR018376">
    <property type="entry name" value="Enoyl-CoA_hyd/isom_CS"/>
</dbReference>
<dbReference type="EMBL" id="KB932202">
    <property type="protein sequence ID" value="KCV71823.1"/>
    <property type="molecule type" value="Genomic_DNA"/>
</dbReference>
<reference evidence="3" key="1">
    <citation type="submission" date="2013-04" db="EMBL/GenBank/DDBJ databases">
        <title>The Genome Sequence of Fonticula alba ATCC 38817.</title>
        <authorList>
            <consortium name="The Broad Institute Genomics Platform"/>
            <person name="Russ C."/>
            <person name="Cuomo C."/>
            <person name="Burger G."/>
            <person name="Gray M.W."/>
            <person name="Holland P.W.H."/>
            <person name="King N."/>
            <person name="Lang F.B.F."/>
            <person name="Roger A.J."/>
            <person name="Ruiz-Trillo I."/>
            <person name="Brown M."/>
            <person name="Walker B."/>
            <person name="Young S."/>
            <person name="Zeng Q."/>
            <person name="Gargeya S."/>
            <person name="Fitzgerald M."/>
            <person name="Haas B."/>
            <person name="Abouelleil A."/>
            <person name="Allen A.W."/>
            <person name="Alvarado L."/>
            <person name="Arachchi H.M."/>
            <person name="Berlin A.M."/>
            <person name="Chapman S.B."/>
            <person name="Gainer-Dewar J."/>
            <person name="Goldberg J."/>
            <person name="Griggs A."/>
            <person name="Gujja S."/>
            <person name="Hansen M."/>
            <person name="Howarth C."/>
            <person name="Imamovic A."/>
            <person name="Ireland A."/>
            <person name="Larimer J."/>
            <person name="McCowan C."/>
            <person name="Murphy C."/>
            <person name="Pearson M."/>
            <person name="Poon T.W."/>
            <person name="Priest M."/>
            <person name="Roberts A."/>
            <person name="Saif S."/>
            <person name="Shea T."/>
            <person name="Sisk P."/>
            <person name="Sykes S."/>
            <person name="Wortman J."/>
            <person name="Nusbaum C."/>
            <person name="Birren B."/>
        </authorList>
    </citation>
    <scope>NUCLEOTIDE SEQUENCE [LARGE SCALE GENOMIC DNA]</scope>
    <source>
        <strain evidence="3">ATCC 38817</strain>
    </source>
</reference>
<dbReference type="Proteomes" id="UP000030693">
    <property type="component" value="Unassembled WGS sequence"/>
</dbReference>
<sequence>MAGRQLAAPLLAMRPLSSTAAPAKWAQLPEPEAAGDAGLVQVFTRACASGNGDIGLIALRQPAAMNALTADMGNAFGEALASLVTPGDGRVPVRAVVLCGAPPDGDVAGMLDPAARDEAAAAASTSGRRPPPAAFSAGGDLAFLDNRLDTAPADNVAIMRRFYARFLRPLRECPVPTIAAINGHAVGAGLAISLGCDIRLAADSARMGLNFVKLGIPPGMGSTFLLQQAVGPQVAARLLLTGDLVDAATAKSYGLVLDTYPLDKVVQSAVSLAENIAGGSPYAVRATVKALRTHVDHPSTSLELALEREALTQAAAYAGGDLALGLKSIREKSKDSLVFPEWRDPTE</sequence>
<dbReference type="Pfam" id="PF00378">
    <property type="entry name" value="ECH_1"/>
    <property type="match status" value="1"/>
</dbReference>
<keyword evidence="4" id="KW-1185">Reference proteome</keyword>
<dbReference type="Gene3D" id="3.30.300.220">
    <property type="match status" value="1"/>
</dbReference>
<dbReference type="OrthoDB" id="2139957at2759"/>